<keyword evidence="1" id="KW-1133">Transmembrane helix</keyword>
<feature type="transmembrane region" description="Helical" evidence="1">
    <location>
        <begin position="302"/>
        <end position="323"/>
    </location>
</feature>
<keyword evidence="3" id="KW-1185">Reference proteome</keyword>
<sequence length="327" mass="37014">MKSIIDNLYQLTLDNSVVLKILIPIALFIGALFIIVPTFLINTEVVNERMKKNKNAYLTHFSKRYVQDFLNCKLTVWMDNTFKYSRLYTYGIGKYIRTSVSFFLATLITSFVLGLMSIVIFKSVTMSLLIFIIFFSLSYLGLYILRMKQKAAVSLELMNFLNLLGNYSTANSEIFSIFEQIAPQVSDPLRTCLYEAIYEVQDVNRDKVVAIRNLSNKIEDEKFKEIMKNLEIALNNVSSYGEIVSTNRHSLIEYLHGKKMRASIAKENLISFVAVLVAFIGVLGMLGEILEVNIALTMVNSVLGACVLIIAFLISVYFIASAIRAGK</sequence>
<evidence type="ECO:0000256" key="1">
    <source>
        <dbReference type="SAM" id="Phobius"/>
    </source>
</evidence>
<feature type="transmembrane region" description="Helical" evidence="1">
    <location>
        <begin position="100"/>
        <end position="121"/>
    </location>
</feature>
<accession>A0A1H5VRT7</accession>
<name>A0A1H5VRT7_9FIRM</name>
<evidence type="ECO:0000313" key="3">
    <source>
        <dbReference type="Proteomes" id="UP000236726"/>
    </source>
</evidence>
<dbReference type="EMBL" id="FNUL01000012">
    <property type="protein sequence ID" value="SEF89992.1"/>
    <property type="molecule type" value="Genomic_DNA"/>
</dbReference>
<feature type="transmembrane region" description="Helical" evidence="1">
    <location>
        <begin position="21"/>
        <end position="42"/>
    </location>
</feature>
<feature type="transmembrane region" description="Helical" evidence="1">
    <location>
        <begin position="127"/>
        <end position="145"/>
    </location>
</feature>
<feature type="transmembrane region" description="Helical" evidence="1">
    <location>
        <begin position="269"/>
        <end position="290"/>
    </location>
</feature>
<dbReference type="AlphaFoldDB" id="A0A1H5VRT7"/>
<gene>
    <name evidence="2" type="ORF">SAMN05216537_11259</name>
</gene>
<keyword evidence="1" id="KW-0812">Transmembrane</keyword>
<keyword evidence="1" id="KW-0472">Membrane</keyword>
<dbReference type="RefSeq" id="WP_103953112.1">
    <property type="nucleotide sequence ID" value="NZ_FNUL01000012.1"/>
</dbReference>
<evidence type="ECO:0008006" key="4">
    <source>
        <dbReference type="Google" id="ProtNLM"/>
    </source>
</evidence>
<dbReference type="Proteomes" id="UP000236726">
    <property type="component" value="Unassembled WGS sequence"/>
</dbReference>
<reference evidence="2 3" key="1">
    <citation type="submission" date="2016-10" db="EMBL/GenBank/DDBJ databases">
        <authorList>
            <person name="de Groot N.N."/>
        </authorList>
    </citation>
    <scope>NUCLEOTIDE SEQUENCE [LARGE SCALE GENOMIC DNA]</scope>
    <source>
        <strain evidence="2 3">D15d</strain>
    </source>
</reference>
<evidence type="ECO:0000313" key="2">
    <source>
        <dbReference type="EMBL" id="SEF89992.1"/>
    </source>
</evidence>
<organism evidence="2 3">
    <name type="scientific">Lachnospira multipara</name>
    <dbReference type="NCBI Taxonomy" id="28051"/>
    <lineage>
        <taxon>Bacteria</taxon>
        <taxon>Bacillati</taxon>
        <taxon>Bacillota</taxon>
        <taxon>Clostridia</taxon>
        <taxon>Lachnospirales</taxon>
        <taxon>Lachnospiraceae</taxon>
        <taxon>Lachnospira</taxon>
    </lineage>
</organism>
<protein>
    <recommendedName>
        <fullName evidence="4">Tight adherence protein B</fullName>
    </recommendedName>
</protein>
<proteinExistence type="predicted"/>